<dbReference type="PANTHER" id="PTHR30024">
    <property type="entry name" value="ALIPHATIC SULFONATES-BINDING PROTEIN-RELATED"/>
    <property type="match status" value="1"/>
</dbReference>
<dbReference type="EMBL" id="JBHRXX010000010">
    <property type="protein sequence ID" value="MFC3686405.1"/>
    <property type="molecule type" value="Genomic_DNA"/>
</dbReference>
<gene>
    <name evidence="4" type="ORF">ACFOPI_22630</name>
</gene>
<proteinExistence type="inferred from homology"/>
<dbReference type="InterPro" id="IPR006311">
    <property type="entry name" value="TAT_signal"/>
</dbReference>
<comment type="subcellular location">
    <subcellularLocation>
        <location evidence="1">Periplasm</location>
    </subcellularLocation>
</comment>
<organism evidence="4 5">
    <name type="scientific">Hydrogenophaga luteola</name>
    <dbReference type="NCBI Taxonomy" id="1591122"/>
    <lineage>
        <taxon>Bacteria</taxon>
        <taxon>Pseudomonadati</taxon>
        <taxon>Pseudomonadota</taxon>
        <taxon>Betaproteobacteria</taxon>
        <taxon>Burkholderiales</taxon>
        <taxon>Comamonadaceae</taxon>
        <taxon>Hydrogenophaga</taxon>
    </lineage>
</organism>
<dbReference type="Proteomes" id="UP001595729">
    <property type="component" value="Unassembled WGS sequence"/>
</dbReference>
<comment type="similarity">
    <text evidence="2">Belongs to the bacterial solute-binding protein SsuA/TauA family.</text>
</comment>
<evidence type="ECO:0000313" key="4">
    <source>
        <dbReference type="EMBL" id="MFC3686405.1"/>
    </source>
</evidence>
<evidence type="ECO:0000256" key="3">
    <source>
        <dbReference type="ARBA" id="ARBA00022729"/>
    </source>
</evidence>
<name>A0ABV7W9C7_9BURK</name>
<evidence type="ECO:0000256" key="1">
    <source>
        <dbReference type="ARBA" id="ARBA00004418"/>
    </source>
</evidence>
<protein>
    <submittedName>
        <fullName evidence="4">ABC transporter substrate-binding protein</fullName>
    </submittedName>
</protein>
<dbReference type="RefSeq" id="WP_382179223.1">
    <property type="nucleotide sequence ID" value="NZ_JBHRXX010000010.1"/>
</dbReference>
<keyword evidence="5" id="KW-1185">Reference proteome</keyword>
<accession>A0ABV7W9C7</accession>
<dbReference type="Pfam" id="PF13379">
    <property type="entry name" value="NMT1_2"/>
    <property type="match status" value="1"/>
</dbReference>
<comment type="caution">
    <text evidence="4">The sequence shown here is derived from an EMBL/GenBank/DDBJ whole genome shotgun (WGS) entry which is preliminary data.</text>
</comment>
<dbReference type="PROSITE" id="PS51318">
    <property type="entry name" value="TAT"/>
    <property type="match status" value="1"/>
</dbReference>
<evidence type="ECO:0000313" key="5">
    <source>
        <dbReference type="Proteomes" id="UP001595729"/>
    </source>
</evidence>
<evidence type="ECO:0000256" key="2">
    <source>
        <dbReference type="ARBA" id="ARBA00010742"/>
    </source>
</evidence>
<dbReference type="SUPFAM" id="SSF53850">
    <property type="entry name" value="Periplasmic binding protein-like II"/>
    <property type="match status" value="1"/>
</dbReference>
<keyword evidence="3" id="KW-0732">Signal</keyword>
<sequence>MPQEPQTGAGQETGRTLNRRGLLSCLALGVAALAGCQPPPQAPLKLGLNPWVGYDPMVLARERGLLDAAQVKVVELASSSETMRYLRNGLLDGAALTLDETLRLADDGVDLRIVRLLSTSAGADVVMARPDIRTLTDLRGRSIAVERTTVGALMLQRLLQAGGLQPHEVQVRNLEASRHLAALRNGLVDAVVTFEPLAGPLQAEGLRPLFDSRQMPGDIVDVLVVRAEVLSARRSQVEVAVLGWRRGLSALESDPQASAELLSAGVDLSPGDYLTTLKGLKFYSDQESQALLSGRPRALGQQSEGLAITLGFMGLIRETPDWGRLLDEDWADRLRTLEGAQP</sequence>
<dbReference type="PANTHER" id="PTHR30024:SF47">
    <property type="entry name" value="TAURINE-BINDING PERIPLASMIC PROTEIN"/>
    <property type="match status" value="1"/>
</dbReference>
<reference evidence="5" key="1">
    <citation type="journal article" date="2019" name="Int. J. Syst. Evol. Microbiol.">
        <title>The Global Catalogue of Microorganisms (GCM) 10K type strain sequencing project: providing services to taxonomists for standard genome sequencing and annotation.</title>
        <authorList>
            <consortium name="The Broad Institute Genomics Platform"/>
            <consortium name="The Broad Institute Genome Sequencing Center for Infectious Disease"/>
            <person name="Wu L."/>
            <person name="Ma J."/>
        </authorList>
    </citation>
    <scope>NUCLEOTIDE SEQUENCE [LARGE SCALE GENOMIC DNA]</scope>
    <source>
        <strain evidence="5">KCTC 42501</strain>
    </source>
</reference>
<dbReference type="Gene3D" id="3.40.190.10">
    <property type="entry name" value="Periplasmic binding protein-like II"/>
    <property type="match status" value="2"/>
</dbReference>